<dbReference type="SMART" id="SM00112">
    <property type="entry name" value="CA"/>
    <property type="match status" value="1"/>
</dbReference>
<evidence type="ECO:0000256" key="2">
    <source>
        <dbReference type="ARBA" id="ARBA00022692"/>
    </source>
</evidence>
<dbReference type="EMBL" id="CYRY02023576">
    <property type="protein sequence ID" value="VCW97907.1"/>
    <property type="molecule type" value="Genomic_DNA"/>
</dbReference>
<dbReference type="InterPro" id="IPR020894">
    <property type="entry name" value="Cadherin_CS"/>
</dbReference>
<dbReference type="InterPro" id="IPR015919">
    <property type="entry name" value="Cadherin-like_sf"/>
</dbReference>
<keyword evidence="2" id="KW-0812">Transmembrane</keyword>
<evidence type="ECO:0000256" key="3">
    <source>
        <dbReference type="ARBA" id="ARBA00022737"/>
    </source>
</evidence>
<keyword evidence="6" id="KW-0472">Membrane</keyword>
<dbReference type="PANTHER" id="PTHR24026:SF126">
    <property type="entry name" value="PROTOCADHERIN FAT 4"/>
    <property type="match status" value="1"/>
</dbReference>
<dbReference type="SUPFAM" id="SSF49313">
    <property type="entry name" value="Cadherin-like"/>
    <property type="match status" value="1"/>
</dbReference>
<keyword evidence="3" id="KW-0677">Repeat</keyword>
<keyword evidence="10" id="KW-1185">Reference proteome</keyword>
<comment type="subcellular location">
    <subcellularLocation>
        <location evidence="1">Membrane</location>
    </subcellularLocation>
</comment>
<dbReference type="GO" id="GO:0007156">
    <property type="term" value="P:homophilic cell adhesion via plasma membrane adhesion molecules"/>
    <property type="evidence" value="ECO:0007669"/>
    <property type="project" value="InterPro"/>
</dbReference>
<sequence length="118" mass="12697">MAKVMILDVNDHSPTFMSFPIAHIKEDAAVGSLVHHISAQDPDEGRNGRVTYSILSGNENMAFTLDESSGLLTTTCPLDYEIKSQHILTLLALDDGTPALSSSQTLTITVLDVNDEAP</sequence>
<evidence type="ECO:0000313" key="10">
    <source>
        <dbReference type="Proteomes" id="UP000269945"/>
    </source>
</evidence>
<dbReference type="Pfam" id="PF00028">
    <property type="entry name" value="Cadherin"/>
    <property type="match status" value="1"/>
</dbReference>
<organism evidence="9 10">
    <name type="scientific">Gulo gulo</name>
    <name type="common">Wolverine</name>
    <name type="synonym">Gluton</name>
    <dbReference type="NCBI Taxonomy" id="48420"/>
    <lineage>
        <taxon>Eukaryota</taxon>
        <taxon>Metazoa</taxon>
        <taxon>Chordata</taxon>
        <taxon>Craniata</taxon>
        <taxon>Vertebrata</taxon>
        <taxon>Euteleostomi</taxon>
        <taxon>Mammalia</taxon>
        <taxon>Eutheria</taxon>
        <taxon>Laurasiatheria</taxon>
        <taxon>Carnivora</taxon>
        <taxon>Caniformia</taxon>
        <taxon>Musteloidea</taxon>
        <taxon>Mustelidae</taxon>
        <taxon>Guloninae</taxon>
        <taxon>Gulo</taxon>
    </lineage>
</organism>
<reference evidence="9 10" key="1">
    <citation type="submission" date="2018-10" db="EMBL/GenBank/DDBJ databases">
        <authorList>
            <person name="Ekblom R."/>
            <person name="Jareborg N."/>
        </authorList>
    </citation>
    <scope>NUCLEOTIDE SEQUENCE [LARGE SCALE GENOMIC DNA]</scope>
    <source>
        <tissue evidence="9">Muscle</tissue>
    </source>
</reference>
<name>A0A9X9Q2D6_GULGU</name>
<dbReference type="GO" id="GO:0005886">
    <property type="term" value="C:plasma membrane"/>
    <property type="evidence" value="ECO:0007669"/>
    <property type="project" value="UniProtKB-SubCell"/>
</dbReference>
<evidence type="ECO:0000256" key="1">
    <source>
        <dbReference type="ARBA" id="ARBA00004370"/>
    </source>
</evidence>
<keyword evidence="4 7" id="KW-0106">Calcium</keyword>
<feature type="non-terminal residue" evidence="9">
    <location>
        <position position="118"/>
    </location>
</feature>
<dbReference type="PROSITE" id="PS50268">
    <property type="entry name" value="CADHERIN_2"/>
    <property type="match status" value="1"/>
</dbReference>
<dbReference type="PRINTS" id="PR00205">
    <property type="entry name" value="CADHERIN"/>
</dbReference>
<accession>A0A9X9Q2D6</accession>
<dbReference type="InterPro" id="IPR002126">
    <property type="entry name" value="Cadherin-like_dom"/>
</dbReference>
<evidence type="ECO:0000256" key="7">
    <source>
        <dbReference type="PROSITE-ProRule" id="PRU00043"/>
    </source>
</evidence>
<comment type="caution">
    <text evidence="9">The sequence shown here is derived from an EMBL/GenBank/DDBJ whole genome shotgun (WGS) entry which is preliminary data.</text>
</comment>
<dbReference type="FunFam" id="2.60.40.60:FF:000181">
    <property type="entry name" value="Predicted protein"/>
    <property type="match status" value="1"/>
</dbReference>
<keyword evidence="5" id="KW-1133">Transmembrane helix</keyword>
<dbReference type="PANTHER" id="PTHR24026">
    <property type="entry name" value="FAT ATYPICAL CADHERIN-RELATED"/>
    <property type="match status" value="1"/>
</dbReference>
<dbReference type="AlphaFoldDB" id="A0A9X9Q2D6"/>
<evidence type="ECO:0000256" key="5">
    <source>
        <dbReference type="ARBA" id="ARBA00022989"/>
    </source>
</evidence>
<protein>
    <recommendedName>
        <fullName evidence="8">Cadherin domain-containing protein</fullName>
    </recommendedName>
</protein>
<dbReference type="PROSITE" id="PS00232">
    <property type="entry name" value="CADHERIN_1"/>
    <property type="match status" value="1"/>
</dbReference>
<gene>
    <name evidence="9" type="ORF">BN2614_LOCUS3</name>
</gene>
<evidence type="ECO:0000256" key="4">
    <source>
        <dbReference type="ARBA" id="ARBA00022837"/>
    </source>
</evidence>
<dbReference type="Proteomes" id="UP000269945">
    <property type="component" value="Unassembled WGS sequence"/>
</dbReference>
<feature type="domain" description="Cadherin" evidence="8">
    <location>
        <begin position="24"/>
        <end position="118"/>
    </location>
</feature>
<dbReference type="GO" id="GO:0005509">
    <property type="term" value="F:calcium ion binding"/>
    <property type="evidence" value="ECO:0007669"/>
    <property type="project" value="UniProtKB-UniRule"/>
</dbReference>
<proteinExistence type="predicted"/>
<dbReference type="Gene3D" id="2.60.40.60">
    <property type="entry name" value="Cadherins"/>
    <property type="match status" value="1"/>
</dbReference>
<evidence type="ECO:0000313" key="9">
    <source>
        <dbReference type="EMBL" id="VCW97907.1"/>
    </source>
</evidence>
<dbReference type="CDD" id="cd11304">
    <property type="entry name" value="Cadherin_repeat"/>
    <property type="match status" value="1"/>
</dbReference>
<evidence type="ECO:0000259" key="8">
    <source>
        <dbReference type="PROSITE" id="PS50268"/>
    </source>
</evidence>
<evidence type="ECO:0000256" key="6">
    <source>
        <dbReference type="ARBA" id="ARBA00023136"/>
    </source>
</evidence>